<evidence type="ECO:0000256" key="4">
    <source>
        <dbReference type="ARBA" id="ARBA00023163"/>
    </source>
</evidence>
<dbReference type="Gene3D" id="1.10.10.10">
    <property type="entry name" value="Winged helix-like DNA-binding domain superfamily/Winged helix DNA-binding domain"/>
    <property type="match status" value="1"/>
</dbReference>
<dbReference type="PANTHER" id="PTHR30419:SF30">
    <property type="entry name" value="LYSR FAMILY TRANSCRIPTIONAL REGULATOR"/>
    <property type="match status" value="1"/>
</dbReference>
<dbReference type="Pfam" id="PF00126">
    <property type="entry name" value="HTH_1"/>
    <property type="match status" value="1"/>
</dbReference>
<feature type="domain" description="HTH lysR-type" evidence="5">
    <location>
        <begin position="4"/>
        <end position="61"/>
    </location>
</feature>
<comment type="caution">
    <text evidence="6">The sequence shown here is derived from an EMBL/GenBank/DDBJ whole genome shotgun (WGS) entry which is preliminary data.</text>
</comment>
<dbReference type="EMBL" id="FNZM01000012">
    <property type="protein sequence ID" value="SEJ98644.1"/>
    <property type="molecule type" value="Genomic_DNA"/>
</dbReference>
<dbReference type="GO" id="GO:0003677">
    <property type="term" value="F:DNA binding"/>
    <property type="evidence" value="ECO:0007669"/>
    <property type="project" value="UniProtKB-KW"/>
</dbReference>
<reference evidence="6 7" key="1">
    <citation type="submission" date="2016-10" db="EMBL/GenBank/DDBJ databases">
        <authorList>
            <person name="Varghese N."/>
            <person name="Submissions S."/>
        </authorList>
    </citation>
    <scope>NUCLEOTIDE SEQUENCE [LARGE SCALE GENOMIC DNA]</scope>
    <source>
        <strain evidence="6 7">LMG 22274</strain>
    </source>
</reference>
<keyword evidence="3 6" id="KW-0238">DNA-binding</keyword>
<evidence type="ECO:0000313" key="7">
    <source>
        <dbReference type="Proteomes" id="UP000183529"/>
    </source>
</evidence>
<name>A0AAQ1GIE1_9BURK</name>
<dbReference type="SUPFAM" id="SSF53850">
    <property type="entry name" value="Periplasmic binding protein-like II"/>
    <property type="match status" value="1"/>
</dbReference>
<dbReference type="InterPro" id="IPR050950">
    <property type="entry name" value="HTH-type_LysR_regulators"/>
</dbReference>
<dbReference type="PANTHER" id="PTHR30419">
    <property type="entry name" value="HTH-TYPE TRANSCRIPTIONAL REGULATOR YBHD"/>
    <property type="match status" value="1"/>
</dbReference>
<dbReference type="InterPro" id="IPR036390">
    <property type="entry name" value="WH_DNA-bd_sf"/>
</dbReference>
<dbReference type="Gene3D" id="3.40.190.10">
    <property type="entry name" value="Periplasmic binding protein-like II"/>
    <property type="match status" value="2"/>
</dbReference>
<evidence type="ECO:0000256" key="2">
    <source>
        <dbReference type="ARBA" id="ARBA00023015"/>
    </source>
</evidence>
<accession>A0AAQ1GIE1</accession>
<dbReference type="AlphaFoldDB" id="A0AAQ1GIE1"/>
<keyword evidence="2" id="KW-0805">Transcription regulation</keyword>
<dbReference type="PROSITE" id="PS50931">
    <property type="entry name" value="HTH_LYSR"/>
    <property type="match status" value="1"/>
</dbReference>
<dbReference type="PRINTS" id="PR00039">
    <property type="entry name" value="HTHLYSR"/>
</dbReference>
<proteinExistence type="inferred from homology"/>
<dbReference type="InterPro" id="IPR005119">
    <property type="entry name" value="LysR_subst-bd"/>
</dbReference>
<dbReference type="Pfam" id="PF03466">
    <property type="entry name" value="LysR_substrate"/>
    <property type="match status" value="1"/>
</dbReference>
<dbReference type="CDD" id="cd05466">
    <property type="entry name" value="PBP2_LTTR_substrate"/>
    <property type="match status" value="1"/>
</dbReference>
<gene>
    <name evidence="6" type="ORF">SAMN05216550_11283</name>
</gene>
<dbReference type="RefSeq" id="WP_080180474.1">
    <property type="nucleotide sequence ID" value="NZ_CADFGN010000004.1"/>
</dbReference>
<keyword evidence="4" id="KW-0804">Transcription</keyword>
<comment type="similarity">
    <text evidence="1">Belongs to the LysR transcriptional regulatory family.</text>
</comment>
<sequence>MHDLSVRRLSHVVALAEERSFARAAERVHLSQPALSRSIQAIEEELGLRLFDRAVRGVAVTQAGKAVVERARRVLFEASCLTRDVELLKSHEAGEVRMGLGPYPTMVLMPDLLVALSRRHPAVEMKVSVNQGMQMVEMLLAEQLDFLVTDRRVLPDNPALAIKSLKRHDGGWFARAGHPLTRRGAVSTAVLRDFPLVSVPLPPFMRAAVHRLMKIRSHESIGVQLECNDLQVLKSFVEQTDALLFGTVSSVRRELAAGTIERIEVADSPRMGLDIALVVLAERTMSPAGEVAVTLAQELLADAQKTNV</sequence>
<evidence type="ECO:0000256" key="1">
    <source>
        <dbReference type="ARBA" id="ARBA00009437"/>
    </source>
</evidence>
<dbReference type="InterPro" id="IPR036388">
    <property type="entry name" value="WH-like_DNA-bd_sf"/>
</dbReference>
<dbReference type="GO" id="GO:0003700">
    <property type="term" value="F:DNA-binding transcription factor activity"/>
    <property type="evidence" value="ECO:0007669"/>
    <property type="project" value="InterPro"/>
</dbReference>
<protein>
    <submittedName>
        <fullName evidence="6">DNA-binding transcriptional regulator, LysR family</fullName>
    </submittedName>
</protein>
<dbReference type="SUPFAM" id="SSF46785">
    <property type="entry name" value="Winged helix' DNA-binding domain"/>
    <property type="match status" value="1"/>
</dbReference>
<evidence type="ECO:0000313" key="6">
    <source>
        <dbReference type="EMBL" id="SEJ98644.1"/>
    </source>
</evidence>
<evidence type="ECO:0000256" key="3">
    <source>
        <dbReference type="ARBA" id="ARBA00023125"/>
    </source>
</evidence>
<dbReference type="Proteomes" id="UP000183529">
    <property type="component" value="Unassembled WGS sequence"/>
</dbReference>
<evidence type="ECO:0000259" key="5">
    <source>
        <dbReference type="PROSITE" id="PS50931"/>
    </source>
</evidence>
<dbReference type="FunFam" id="1.10.10.10:FF:000001">
    <property type="entry name" value="LysR family transcriptional regulator"/>
    <property type="match status" value="1"/>
</dbReference>
<dbReference type="InterPro" id="IPR000847">
    <property type="entry name" value="LysR_HTH_N"/>
</dbReference>
<organism evidence="6 7">
    <name type="scientific">Paraburkholderia tropica</name>
    <dbReference type="NCBI Taxonomy" id="92647"/>
    <lineage>
        <taxon>Bacteria</taxon>
        <taxon>Pseudomonadati</taxon>
        <taxon>Pseudomonadota</taxon>
        <taxon>Betaproteobacteria</taxon>
        <taxon>Burkholderiales</taxon>
        <taxon>Burkholderiaceae</taxon>
        <taxon>Paraburkholderia</taxon>
    </lineage>
</organism>
<dbReference type="GO" id="GO:0005829">
    <property type="term" value="C:cytosol"/>
    <property type="evidence" value="ECO:0007669"/>
    <property type="project" value="TreeGrafter"/>
</dbReference>